<gene>
    <name evidence="1" type="ORF">SELMODRAFT_424432</name>
</gene>
<proteinExistence type="predicted"/>
<reference evidence="1 2" key="1">
    <citation type="journal article" date="2011" name="Science">
        <title>The Selaginella genome identifies genetic changes associated with the evolution of vascular plants.</title>
        <authorList>
            <person name="Banks J.A."/>
            <person name="Nishiyama T."/>
            <person name="Hasebe M."/>
            <person name="Bowman J.L."/>
            <person name="Gribskov M."/>
            <person name="dePamphilis C."/>
            <person name="Albert V.A."/>
            <person name="Aono N."/>
            <person name="Aoyama T."/>
            <person name="Ambrose B.A."/>
            <person name="Ashton N.W."/>
            <person name="Axtell M.J."/>
            <person name="Barker E."/>
            <person name="Barker M.S."/>
            <person name="Bennetzen J.L."/>
            <person name="Bonawitz N.D."/>
            <person name="Chapple C."/>
            <person name="Cheng C."/>
            <person name="Correa L.G."/>
            <person name="Dacre M."/>
            <person name="DeBarry J."/>
            <person name="Dreyer I."/>
            <person name="Elias M."/>
            <person name="Engstrom E.M."/>
            <person name="Estelle M."/>
            <person name="Feng L."/>
            <person name="Finet C."/>
            <person name="Floyd S.K."/>
            <person name="Frommer W.B."/>
            <person name="Fujita T."/>
            <person name="Gramzow L."/>
            <person name="Gutensohn M."/>
            <person name="Harholt J."/>
            <person name="Hattori M."/>
            <person name="Heyl A."/>
            <person name="Hirai T."/>
            <person name="Hiwatashi Y."/>
            <person name="Ishikawa M."/>
            <person name="Iwata M."/>
            <person name="Karol K.G."/>
            <person name="Koehler B."/>
            <person name="Kolukisaoglu U."/>
            <person name="Kubo M."/>
            <person name="Kurata T."/>
            <person name="Lalonde S."/>
            <person name="Li K."/>
            <person name="Li Y."/>
            <person name="Litt A."/>
            <person name="Lyons E."/>
            <person name="Manning G."/>
            <person name="Maruyama T."/>
            <person name="Michael T.P."/>
            <person name="Mikami K."/>
            <person name="Miyazaki S."/>
            <person name="Morinaga S."/>
            <person name="Murata T."/>
            <person name="Mueller-Roeber B."/>
            <person name="Nelson D.R."/>
            <person name="Obara M."/>
            <person name="Oguri Y."/>
            <person name="Olmstead R.G."/>
            <person name="Onodera N."/>
            <person name="Petersen B.L."/>
            <person name="Pils B."/>
            <person name="Prigge M."/>
            <person name="Rensing S.A."/>
            <person name="Riano-Pachon D.M."/>
            <person name="Roberts A.W."/>
            <person name="Sato Y."/>
            <person name="Scheller H.V."/>
            <person name="Schulz B."/>
            <person name="Schulz C."/>
            <person name="Shakirov E.V."/>
            <person name="Shibagaki N."/>
            <person name="Shinohara N."/>
            <person name="Shippen D.E."/>
            <person name="Soerensen I."/>
            <person name="Sotooka R."/>
            <person name="Sugimoto N."/>
            <person name="Sugita M."/>
            <person name="Sumikawa N."/>
            <person name="Tanurdzic M."/>
            <person name="Theissen G."/>
            <person name="Ulvskov P."/>
            <person name="Wakazuki S."/>
            <person name="Weng J.K."/>
            <person name="Willats W.W."/>
            <person name="Wipf D."/>
            <person name="Wolf P.G."/>
            <person name="Yang L."/>
            <person name="Zimmer A.D."/>
            <person name="Zhu Q."/>
            <person name="Mitros T."/>
            <person name="Hellsten U."/>
            <person name="Loque D."/>
            <person name="Otillar R."/>
            <person name="Salamov A."/>
            <person name="Schmutz J."/>
            <person name="Shapiro H."/>
            <person name="Lindquist E."/>
            <person name="Lucas S."/>
            <person name="Rokhsar D."/>
            <person name="Grigoriev I.V."/>
        </authorList>
    </citation>
    <scope>NUCLEOTIDE SEQUENCE [LARGE SCALE GENOMIC DNA]</scope>
</reference>
<dbReference type="EMBL" id="GL377632">
    <property type="protein sequence ID" value="EFJ13482.1"/>
    <property type="molecule type" value="Genomic_DNA"/>
</dbReference>
<protein>
    <submittedName>
        <fullName evidence="1">Uncharacterized protein</fullName>
    </submittedName>
</protein>
<dbReference type="KEGG" id="smo:SELMODRAFT_424432"/>
<dbReference type="AlphaFoldDB" id="D8SPV5"/>
<dbReference type="Gramene" id="EFJ13482">
    <property type="protein sequence ID" value="EFJ13482"/>
    <property type="gene ID" value="SELMODRAFT_424432"/>
</dbReference>
<organism evidence="2">
    <name type="scientific">Selaginella moellendorffii</name>
    <name type="common">Spikemoss</name>
    <dbReference type="NCBI Taxonomy" id="88036"/>
    <lineage>
        <taxon>Eukaryota</taxon>
        <taxon>Viridiplantae</taxon>
        <taxon>Streptophyta</taxon>
        <taxon>Embryophyta</taxon>
        <taxon>Tracheophyta</taxon>
        <taxon>Lycopodiopsida</taxon>
        <taxon>Selaginellales</taxon>
        <taxon>Selaginellaceae</taxon>
        <taxon>Selaginella</taxon>
    </lineage>
</organism>
<keyword evidence="2" id="KW-1185">Reference proteome</keyword>
<dbReference type="InParanoid" id="D8SPV5"/>
<dbReference type="Proteomes" id="UP000001514">
    <property type="component" value="Unassembled WGS sequence"/>
</dbReference>
<evidence type="ECO:0000313" key="2">
    <source>
        <dbReference type="Proteomes" id="UP000001514"/>
    </source>
</evidence>
<name>D8SPV5_SELML</name>
<sequence length="420" mass="48124">MEELARLICDPENNVITLSLEWEALDDAKKLLISKDYVEKEEKGKFVSFERDSSHPPPFSTSLVFPEEAPEPQHGTAGRGVHDGGWEDCDSLQLDTASLPEPQQLSVQALTKRQMIILRFVVQPSVQSSGNQIYLKLGIDKFVLGVPEKDFLEPEHGLGFYPYFIQVSLEPEYNNLEAVPMSQPVYKMKNQQDIERKAWTVSATEQIRTRKTQVDAKLGFRPASLTVTHAWGQEEKVSIYKTLLGPVEGMGENSKAARFEWNLLRWGNNEKYDPHKPESALKWSMPQLPFPRNGKATCPVLEDFPDTWWRFTEQQSMPTGIRVQVKAVLHLVYVKSACCFFNVYRSQEEKFEFEQLYPLNYPKNIKVYLGMVLIEPFEKLLKLTKPKKLVFIGGFQKLEFVLADKCDGTGAFYVTIRCNL</sequence>
<evidence type="ECO:0000313" key="1">
    <source>
        <dbReference type="EMBL" id="EFJ13482.1"/>
    </source>
</evidence>
<dbReference type="HOGENOM" id="CLU_654525_0_0_1"/>
<accession>D8SPV5</accession>